<dbReference type="AlphaFoldDB" id="A0A1E4TKW4"/>
<protein>
    <submittedName>
        <fullName evidence="1">Uncharacterized protein</fullName>
    </submittedName>
</protein>
<sequence length="61" mass="7157">MTPLAAVEQMGQTLCDITASNRTELMYTLWRNSQCMHRVRHRDDSQARLSMYLYCLSSLCR</sequence>
<keyword evidence="2" id="KW-1185">Reference proteome</keyword>
<gene>
    <name evidence="1" type="ORF">CANCADRAFT_86215</name>
</gene>
<reference evidence="2" key="1">
    <citation type="submission" date="2016-02" db="EMBL/GenBank/DDBJ databases">
        <title>Comparative genomics of biotechnologically important yeasts.</title>
        <authorList>
            <consortium name="DOE Joint Genome Institute"/>
            <person name="Riley R."/>
            <person name="Haridas S."/>
            <person name="Wolfe K.H."/>
            <person name="Lopes M.R."/>
            <person name="Hittinger C.T."/>
            <person name="Goker M."/>
            <person name="Salamov A."/>
            <person name="Wisecaver J."/>
            <person name="Long T.M."/>
            <person name="Aerts A.L."/>
            <person name="Barry K."/>
            <person name="Choi C."/>
            <person name="Clum A."/>
            <person name="Coughlan A.Y."/>
            <person name="Deshpande S."/>
            <person name="Douglass A.P."/>
            <person name="Hanson S.J."/>
            <person name="Klenk H.-P."/>
            <person name="Labutti K."/>
            <person name="Lapidus A."/>
            <person name="Lindquist E."/>
            <person name="Lipzen A."/>
            <person name="Meier-Kolthoff J.P."/>
            <person name="Ohm R.A."/>
            <person name="Otillar R.P."/>
            <person name="Pangilinan J."/>
            <person name="Peng Y."/>
            <person name="Rokas A."/>
            <person name="Rosa C.A."/>
            <person name="Scheuner C."/>
            <person name="Sibirny A.A."/>
            <person name="Slot J.C."/>
            <person name="Stielow J.B."/>
            <person name="Sun H."/>
            <person name="Kurtzman C.P."/>
            <person name="Blackwell M."/>
            <person name="Jeffries T.W."/>
            <person name="Grigoriev I.V."/>
        </authorList>
    </citation>
    <scope>NUCLEOTIDE SEQUENCE [LARGE SCALE GENOMIC DNA]</scope>
    <source>
        <strain evidence="2">NRRL Y-17796</strain>
    </source>
</reference>
<accession>A0A1E4TKW4</accession>
<organism evidence="1 2">
    <name type="scientific">Tortispora caseinolytica NRRL Y-17796</name>
    <dbReference type="NCBI Taxonomy" id="767744"/>
    <lineage>
        <taxon>Eukaryota</taxon>
        <taxon>Fungi</taxon>
        <taxon>Dikarya</taxon>
        <taxon>Ascomycota</taxon>
        <taxon>Saccharomycotina</taxon>
        <taxon>Trigonopsidomycetes</taxon>
        <taxon>Trigonopsidales</taxon>
        <taxon>Trigonopsidaceae</taxon>
        <taxon>Tortispora</taxon>
    </lineage>
</organism>
<evidence type="ECO:0000313" key="2">
    <source>
        <dbReference type="Proteomes" id="UP000095023"/>
    </source>
</evidence>
<dbReference type="Proteomes" id="UP000095023">
    <property type="component" value="Unassembled WGS sequence"/>
</dbReference>
<dbReference type="EMBL" id="KV453841">
    <property type="protein sequence ID" value="ODV92394.1"/>
    <property type="molecule type" value="Genomic_DNA"/>
</dbReference>
<proteinExistence type="predicted"/>
<evidence type="ECO:0000313" key="1">
    <source>
        <dbReference type="EMBL" id="ODV92394.1"/>
    </source>
</evidence>
<name>A0A1E4TKW4_9ASCO</name>